<dbReference type="Pfam" id="PF06866">
    <property type="entry name" value="DUF1256"/>
    <property type="match status" value="1"/>
</dbReference>
<dbReference type="OrthoDB" id="9815953at2"/>
<dbReference type="Proteomes" id="UP000092971">
    <property type="component" value="Chromosome"/>
</dbReference>
<evidence type="ECO:0000313" key="1">
    <source>
        <dbReference type="EMBL" id="ANW99778.1"/>
    </source>
</evidence>
<dbReference type="RefSeq" id="WP_015360221.1">
    <property type="nucleotide sequence ID" value="NZ_CP014672.1"/>
</dbReference>
<dbReference type="InterPro" id="IPR009665">
    <property type="entry name" value="YyaC"/>
</dbReference>
<dbReference type="AlphaFoldDB" id="A0A1B1YG90"/>
<reference evidence="1 2" key="1">
    <citation type="submission" date="2016-02" db="EMBL/GenBank/DDBJ databases">
        <title>Comparison of Clostridium stercorarium subspecies using comparative genomics and transcriptomics.</title>
        <authorList>
            <person name="Schellenberg J."/>
            <person name="Thallinger G."/>
            <person name="Levin D.B."/>
            <person name="Zhang X."/>
            <person name="Alvare G."/>
            <person name="Fristensky B."/>
            <person name="Sparling R."/>
        </authorList>
    </citation>
    <scope>NUCLEOTIDE SEQUENCE [LARGE SCALE GENOMIC DNA]</scope>
    <source>
        <strain evidence="1 2">DSM 2910</strain>
    </source>
</reference>
<sequence>MKDWIDVYKSNAVLEVGRAVLKHLSGLSSNEKIVILCIGTDRSTGDSLGPLVGYRLSRYRTLSALVVGTLDHPVHAVNLKETLERINRDIPNNFIIAVDACLGTHGNIGYIKVAKGPLKPGSGLKKDLPETGDIHITGIVNHGGFMDFMVLQNTRLSLVMKMSETIADGLQYALWKYHRTGGKLLNPHMQ</sequence>
<name>A0A1B1YG90_THEST</name>
<dbReference type="InterPro" id="IPR023430">
    <property type="entry name" value="Pept_HybD-like_dom_sf"/>
</dbReference>
<dbReference type="SUPFAM" id="SSF53163">
    <property type="entry name" value="HybD-like"/>
    <property type="match status" value="1"/>
</dbReference>
<accession>A0A1B1YG90</accession>
<dbReference type="EMBL" id="CP014672">
    <property type="protein sequence ID" value="ANW99778.1"/>
    <property type="molecule type" value="Genomic_DNA"/>
</dbReference>
<proteinExistence type="predicted"/>
<organism evidence="1 2">
    <name type="scientific">Thermoclostridium stercorarium subsp. thermolacticum DSM 2910</name>
    <dbReference type="NCBI Taxonomy" id="1121336"/>
    <lineage>
        <taxon>Bacteria</taxon>
        <taxon>Bacillati</taxon>
        <taxon>Bacillota</taxon>
        <taxon>Clostridia</taxon>
        <taxon>Eubacteriales</taxon>
        <taxon>Oscillospiraceae</taxon>
        <taxon>Thermoclostridium</taxon>
    </lineage>
</organism>
<gene>
    <name evidence="1" type="ORF">CSTERTH_12430</name>
</gene>
<dbReference type="NCBIfam" id="TIGR02841">
    <property type="entry name" value="spore_YyaC"/>
    <property type="match status" value="1"/>
</dbReference>
<protein>
    <submittedName>
        <fullName evidence="1">Sporulation protein</fullName>
    </submittedName>
</protein>
<evidence type="ECO:0000313" key="2">
    <source>
        <dbReference type="Proteomes" id="UP000092971"/>
    </source>
</evidence>